<dbReference type="RefSeq" id="XP_018270891.1">
    <property type="nucleotide sequence ID" value="XM_018419211.1"/>
</dbReference>
<proteinExistence type="predicted"/>
<dbReference type="FunFam" id="2.60.120.200:FF:000179">
    <property type="entry name" value="Unplaced genomic scaffold supercont1.19, whole genome shotgun sequence"/>
    <property type="match status" value="1"/>
</dbReference>
<feature type="non-terminal residue" evidence="2">
    <location>
        <position position="293"/>
    </location>
</feature>
<dbReference type="InterPro" id="IPR000757">
    <property type="entry name" value="Beta-glucanase-like"/>
</dbReference>
<keyword evidence="2" id="KW-0378">Hydrolase</keyword>
<dbReference type="STRING" id="578459.A0A194S2M2"/>
<dbReference type="GeneID" id="28979657"/>
<keyword evidence="3" id="KW-1185">Reference proteome</keyword>
<dbReference type="Pfam" id="PF26113">
    <property type="entry name" value="GH16_XgeA"/>
    <property type="match status" value="1"/>
</dbReference>
<protein>
    <submittedName>
        <fullName evidence="2">Glycoside hydrolase family 16 protein</fullName>
    </submittedName>
</protein>
<dbReference type="GO" id="GO:0009251">
    <property type="term" value="P:glucan catabolic process"/>
    <property type="evidence" value="ECO:0007669"/>
    <property type="project" value="TreeGrafter"/>
</dbReference>
<feature type="domain" description="GH16" evidence="1">
    <location>
        <begin position="1"/>
        <end position="279"/>
    </location>
</feature>
<dbReference type="SUPFAM" id="SSF49899">
    <property type="entry name" value="Concanavalin A-like lectins/glucanases"/>
    <property type="match status" value="1"/>
</dbReference>
<dbReference type="Proteomes" id="UP000053890">
    <property type="component" value="Unassembled WGS sequence"/>
</dbReference>
<organism evidence="2 3">
    <name type="scientific">Rhodotorula graminis (strain WP1)</name>
    <dbReference type="NCBI Taxonomy" id="578459"/>
    <lineage>
        <taxon>Eukaryota</taxon>
        <taxon>Fungi</taxon>
        <taxon>Dikarya</taxon>
        <taxon>Basidiomycota</taxon>
        <taxon>Pucciniomycotina</taxon>
        <taxon>Microbotryomycetes</taxon>
        <taxon>Sporidiobolales</taxon>
        <taxon>Sporidiobolaceae</taxon>
        <taxon>Rhodotorula</taxon>
    </lineage>
</organism>
<accession>A0A194S2M2</accession>
<dbReference type="AlphaFoldDB" id="A0A194S2M2"/>
<name>A0A194S2M2_RHOGW</name>
<dbReference type="InterPro" id="IPR013320">
    <property type="entry name" value="ConA-like_dom_sf"/>
</dbReference>
<gene>
    <name evidence="2" type="ORF">RHOBADRAFT_8192</name>
</gene>
<evidence type="ECO:0000313" key="2">
    <source>
        <dbReference type="EMBL" id="KPV74842.1"/>
    </source>
</evidence>
<dbReference type="InterPro" id="IPR050546">
    <property type="entry name" value="Glycosyl_Hydrlase_16"/>
</dbReference>
<dbReference type="PANTHER" id="PTHR10963:SF24">
    <property type="entry name" value="GLYCOSIDASE C21B10.07-RELATED"/>
    <property type="match status" value="1"/>
</dbReference>
<dbReference type="OMA" id="WAMQLET"/>
<evidence type="ECO:0000313" key="3">
    <source>
        <dbReference type="Proteomes" id="UP000053890"/>
    </source>
</evidence>
<dbReference type="Gene3D" id="2.60.120.200">
    <property type="match status" value="1"/>
</dbReference>
<dbReference type="PROSITE" id="PS51762">
    <property type="entry name" value="GH16_2"/>
    <property type="match status" value="1"/>
</dbReference>
<evidence type="ECO:0000259" key="1">
    <source>
        <dbReference type="PROSITE" id="PS51762"/>
    </source>
</evidence>
<sequence length="293" mass="31503">AYSLEHTYAGDSFYDGWSFWGNNDNLTNGNTYYVPESNSASVAFTNSAGNAVIRVDNSSAIAPNGLRNSVRITTERTFDLGRLIVMDALHLPYGCATWPAFWSHAVSWPSGGEVDFFEGVNLQSTNQVAMHTVTGCYADNTSVPTGELTFNNCDHGVEANKGCTYVDPRNSSYGADFAAGGGGVYAAELASDGISVWFFARADIPADLSGSSPDPTTWGRPMAYYPSSTCSINQYFAPQQLTINIALCGDWAGQPGVFSPACGTGLCSDYVKDPRNFDEAYFEIQSIRIFDGG</sequence>
<dbReference type="PANTHER" id="PTHR10963">
    <property type="entry name" value="GLYCOSYL HYDROLASE-RELATED"/>
    <property type="match status" value="1"/>
</dbReference>
<dbReference type="EMBL" id="KQ474079">
    <property type="protein sequence ID" value="KPV74842.1"/>
    <property type="molecule type" value="Genomic_DNA"/>
</dbReference>
<dbReference type="GO" id="GO:0004553">
    <property type="term" value="F:hydrolase activity, hydrolyzing O-glycosyl compounds"/>
    <property type="evidence" value="ECO:0007669"/>
    <property type="project" value="InterPro"/>
</dbReference>
<dbReference type="OrthoDB" id="192832at2759"/>
<reference evidence="2 3" key="1">
    <citation type="journal article" date="2015" name="Front. Microbiol.">
        <title>Genome sequence of the plant growth promoting endophytic yeast Rhodotorula graminis WP1.</title>
        <authorList>
            <person name="Firrincieli A."/>
            <person name="Otillar R."/>
            <person name="Salamov A."/>
            <person name="Schmutz J."/>
            <person name="Khan Z."/>
            <person name="Redman R.S."/>
            <person name="Fleck N.D."/>
            <person name="Lindquist E."/>
            <person name="Grigoriev I.V."/>
            <person name="Doty S.L."/>
        </authorList>
    </citation>
    <scope>NUCLEOTIDE SEQUENCE [LARGE SCALE GENOMIC DNA]</scope>
    <source>
        <strain evidence="2 3">WP1</strain>
    </source>
</reference>
<feature type="non-terminal residue" evidence="2">
    <location>
        <position position="1"/>
    </location>
</feature>